<comment type="caution">
    <text evidence="2">The sequence shown here is derived from an EMBL/GenBank/DDBJ whole genome shotgun (WGS) entry which is preliminary data.</text>
</comment>
<dbReference type="GO" id="GO:0003887">
    <property type="term" value="F:DNA-directed DNA polymerase activity"/>
    <property type="evidence" value="ECO:0007669"/>
    <property type="project" value="UniProtKB-EC"/>
</dbReference>
<keyword evidence="2" id="KW-0808">Transferase</keyword>
<dbReference type="InterPro" id="IPR003593">
    <property type="entry name" value="AAA+_ATPase"/>
</dbReference>
<evidence type="ECO:0000259" key="1">
    <source>
        <dbReference type="SMART" id="SM00382"/>
    </source>
</evidence>
<gene>
    <name evidence="2" type="ORF">HRQ87_16830</name>
</gene>
<dbReference type="Pfam" id="PF13177">
    <property type="entry name" value="DNA_pol3_delta2"/>
    <property type="match status" value="1"/>
</dbReference>
<keyword evidence="2" id="KW-0548">Nucleotidyltransferase</keyword>
<dbReference type="NCBIfam" id="NF005677">
    <property type="entry name" value="PRK07471.1"/>
    <property type="match status" value="1"/>
</dbReference>
<organism evidence="2 3">
    <name type="scientific">Parasulfitobacter algicola</name>
    <dbReference type="NCBI Taxonomy" id="2614809"/>
    <lineage>
        <taxon>Bacteria</taxon>
        <taxon>Pseudomonadati</taxon>
        <taxon>Pseudomonadota</taxon>
        <taxon>Alphaproteobacteria</taxon>
        <taxon>Rhodobacterales</taxon>
        <taxon>Roseobacteraceae</taxon>
        <taxon>Parasulfitobacter</taxon>
    </lineage>
</organism>
<evidence type="ECO:0000313" key="2">
    <source>
        <dbReference type="EMBL" id="NSX56457.1"/>
    </source>
</evidence>
<dbReference type="PANTHER" id="PTHR11669">
    <property type="entry name" value="REPLICATION FACTOR C / DNA POLYMERASE III GAMMA-TAU SUBUNIT"/>
    <property type="match status" value="1"/>
</dbReference>
<protein>
    <submittedName>
        <fullName evidence="2">DNA polymerase III subunit delta</fullName>
        <ecNumber evidence="2">2.7.7.7</ecNumber>
    </submittedName>
</protein>
<dbReference type="Gene3D" id="3.40.50.300">
    <property type="entry name" value="P-loop containing nucleotide triphosphate hydrolases"/>
    <property type="match status" value="1"/>
</dbReference>
<feature type="domain" description="AAA+ ATPase" evidence="1">
    <location>
        <begin position="43"/>
        <end position="209"/>
    </location>
</feature>
<dbReference type="SMART" id="SM00382">
    <property type="entry name" value="AAA"/>
    <property type="match status" value="1"/>
</dbReference>
<keyword evidence="3" id="KW-1185">Reference proteome</keyword>
<dbReference type="EMBL" id="JABUFE010000013">
    <property type="protein sequence ID" value="NSX56457.1"/>
    <property type="molecule type" value="Genomic_DNA"/>
</dbReference>
<dbReference type="InterPro" id="IPR027417">
    <property type="entry name" value="P-loop_NTPase"/>
</dbReference>
<dbReference type="RefSeq" id="WP_174139611.1">
    <property type="nucleotide sequence ID" value="NZ_JABUFE010000013.1"/>
</dbReference>
<dbReference type="PANTHER" id="PTHR11669:SF8">
    <property type="entry name" value="DNA POLYMERASE III SUBUNIT DELTA"/>
    <property type="match status" value="1"/>
</dbReference>
<dbReference type="EC" id="2.7.7.7" evidence="2"/>
<proteinExistence type="predicted"/>
<name>A0ABX2IU65_9RHOB</name>
<dbReference type="SUPFAM" id="SSF52540">
    <property type="entry name" value="P-loop containing nucleoside triphosphate hydrolases"/>
    <property type="match status" value="1"/>
</dbReference>
<dbReference type="InterPro" id="IPR050238">
    <property type="entry name" value="DNA_Rep/Repair_Clamp_Loader"/>
</dbReference>
<evidence type="ECO:0000313" key="3">
    <source>
        <dbReference type="Proteomes" id="UP000777935"/>
    </source>
</evidence>
<accession>A0ABX2IU65</accession>
<reference evidence="2 3" key="1">
    <citation type="submission" date="2020-06" db="EMBL/GenBank/DDBJ databases">
        <title>Sulfitobacter algicola sp. nov., isolated from green algae.</title>
        <authorList>
            <person name="Wang C."/>
        </authorList>
    </citation>
    <scope>NUCLEOTIDE SEQUENCE [LARGE SCALE GENOMIC DNA]</scope>
    <source>
        <strain evidence="2 3">1151</strain>
    </source>
</reference>
<dbReference type="Proteomes" id="UP000777935">
    <property type="component" value="Unassembled WGS sequence"/>
</dbReference>
<sequence>MTDTTFLEADRIAGAPHPRETLHLIGQNDAQTSFLEAFNSGRLHHAWMITGPRGVGKATLAYRITRFLLTTPLNDDPGLFGDPAPVTTLDVPVDDPVSRRINANSEARLFVLRRGVDEKDKRDPKLKTVISVDDARKLKGFFSMSATDGGRRIVIIDAADEMNPQTANAILKLLEEPPENVFLLLICHQPSRLLPTIRSRCRELRLRALDPEQMDQAIGATGADVGSQTEYLAALSDGSVGEAIRMLNLDGLQSYQNIIDLLGTLPQLDRPKTLKLGESILGRAKEPQFDLLLRLMDIFLSRVAQTGIRGALPAEAANDEAALLTRLAPNVHAARAWAELQQTLSARARHGKAVNLDPASLILDMFLKIEQTAAKFAPIRG</sequence>